<dbReference type="EMBL" id="FNBS01000026">
    <property type="protein sequence ID" value="SDF83206.1"/>
    <property type="molecule type" value="Genomic_DNA"/>
</dbReference>
<sequence>MEYVCTFHMDKASTMEVRLSTGECKAGDANYEIVKQLQEFVNGQIDLGEKIVDAYIAFKENRNNANAQRIN</sequence>
<evidence type="ECO:0000313" key="1">
    <source>
        <dbReference type="EMBL" id="SDF83206.1"/>
    </source>
</evidence>
<name>A0A1G7PA71_THETY</name>
<proteinExistence type="predicted"/>
<protein>
    <submittedName>
        <fullName evidence="1">Uncharacterized protein</fullName>
    </submittedName>
</protein>
<evidence type="ECO:0000313" key="2">
    <source>
        <dbReference type="Proteomes" id="UP000183404"/>
    </source>
</evidence>
<accession>A0A1G7PA71</accession>
<reference evidence="1 2" key="1">
    <citation type="submission" date="2016-10" db="EMBL/GenBank/DDBJ databases">
        <authorList>
            <person name="de Groot N.N."/>
        </authorList>
    </citation>
    <scope>NUCLEOTIDE SEQUENCE [LARGE SCALE GENOMIC DNA]</scope>
    <source>
        <strain evidence="1 2">DSM 569</strain>
    </source>
</reference>
<dbReference type="AlphaFoldDB" id="A0A1G7PA71"/>
<dbReference type="Proteomes" id="UP000183404">
    <property type="component" value="Unassembled WGS sequence"/>
</dbReference>
<organism evidence="1 2">
    <name type="scientific">Thermoanaerobacter thermohydrosulfuricus</name>
    <name type="common">Clostridium thermohydrosulfuricum</name>
    <dbReference type="NCBI Taxonomy" id="1516"/>
    <lineage>
        <taxon>Bacteria</taxon>
        <taxon>Bacillati</taxon>
        <taxon>Bacillota</taxon>
        <taxon>Clostridia</taxon>
        <taxon>Thermoanaerobacterales</taxon>
        <taxon>Thermoanaerobacteraceae</taxon>
        <taxon>Thermoanaerobacter</taxon>
    </lineage>
</organism>
<gene>
    <name evidence="1" type="ORF">SAMN04244560_01296</name>
</gene>